<sequence>MKPKAAAPVEPHDESPRNDGDDFRKILDTFMDKQTSDLHSRQAALLGVLVTQTHTGGFRLADLPAVHEILVVAYEKIASGVEALVEPVCDVIAHCSKPYLRVKSNEEFTHPHLLQGIVRLFGQFLTSFEPQVQVAAAETLRHVATGACLTSALVRHHSNVDEKTDDQRPLRRDFSQQLIEQCGIVEAAAAALRTLLEDQADKHATTTRMDLLLFPIVDLIQEISNWGPNARILTREGCPDHMLEILDNIEDLRDEFLPLCLEIVWNILETCEQTTLGIQTCTSRARLLDSFRTTNAIYAMGSLESFQILHKLLTRLLVHGYRKQDKELRNTTLMIADILASKPRNLAFFRDAGFLHTLVKYATAVELPAGVVGSVAKESHFASSCDEDFEFKHMLWVLLSDVTRGNTENTRIVADSPFLQVLLMYVAPDDHPGAALWSPSQRHVLQTLALNVLSNLTPAMPSLFLANQGHAILLDFVQKSNDQEACAIALLLFLQLVPEMQTDLGDIGGVDVMLELFTSLDRACAVRRTAISVCGALCRQHPANQVRFRRAHGVSILGKHLHFEPAHAVSQDNLIIAVVGCVWASVIGNPESEIALIQTEGVDNLLDLLEICPVVMRGQVLGVLAELCENPKAVAYFQAWKSKKQFGATQMLLRMYADEEKRLGVQRPPNGIIQNISRPLDVHATTVFGTYRFVTRTNNSLADDKTTLPPPPSPPSSAVAFVRLKQALVHSKGTRHTDPNRRLVMATEKVDLRSKIFAVLASVGFSCITDDLSFEEQITMAVAKEFPVFHIGDAWLDVKTALYAQGIRPIYADALLIEMELEHVYSIVTHVRVSQQAIATRQANARAEDEALFFAGVRHQKEQERQALSKKNVTMSSMKSHLEAKKRKAEMMRKSSTQTAGDEYSDGGGGGFVFTDPPPIFHDL</sequence>
<dbReference type="Pfam" id="PF21049">
    <property type="entry name" value="CFA69_ARM_rpt"/>
    <property type="match status" value="2"/>
</dbReference>
<dbReference type="EMBL" id="VJMH01005861">
    <property type="protein sequence ID" value="KAF0692652.1"/>
    <property type="molecule type" value="Genomic_DNA"/>
</dbReference>
<dbReference type="InterPro" id="IPR011989">
    <property type="entry name" value="ARM-like"/>
</dbReference>
<feature type="domain" description="Cilia- and flagella-associated protein 69 ARM repeats" evidence="2">
    <location>
        <begin position="532"/>
        <end position="681"/>
    </location>
</feature>
<dbReference type="InterPro" id="IPR048733">
    <property type="entry name" value="CFA69_ARM_dom"/>
</dbReference>
<dbReference type="OrthoDB" id="191673at2759"/>
<dbReference type="EMBL" id="CAADRA010005882">
    <property type="protein sequence ID" value="VFT93067.1"/>
    <property type="molecule type" value="Genomic_DNA"/>
</dbReference>
<dbReference type="InterPro" id="IPR016024">
    <property type="entry name" value="ARM-type_fold"/>
</dbReference>
<gene>
    <name evidence="4" type="primary">Aste57867_16291</name>
    <name evidence="3" type="ORF">As57867_016234</name>
    <name evidence="4" type="ORF">ASTE57867_16291</name>
</gene>
<evidence type="ECO:0000313" key="3">
    <source>
        <dbReference type="EMBL" id="KAF0692652.1"/>
    </source>
</evidence>
<dbReference type="AlphaFoldDB" id="A0A485L6G3"/>
<protein>
    <submittedName>
        <fullName evidence="4">Aste57867_16291 protein</fullName>
    </submittedName>
</protein>
<dbReference type="InterPro" id="IPR048732">
    <property type="entry name" value="CFA69"/>
</dbReference>
<keyword evidence="5" id="KW-1185">Reference proteome</keyword>
<dbReference type="Gene3D" id="1.25.10.10">
    <property type="entry name" value="Leucine-rich Repeat Variant"/>
    <property type="match status" value="2"/>
</dbReference>
<organism evidence="4 5">
    <name type="scientific">Aphanomyces stellatus</name>
    <dbReference type="NCBI Taxonomy" id="120398"/>
    <lineage>
        <taxon>Eukaryota</taxon>
        <taxon>Sar</taxon>
        <taxon>Stramenopiles</taxon>
        <taxon>Oomycota</taxon>
        <taxon>Saprolegniomycetes</taxon>
        <taxon>Saprolegniales</taxon>
        <taxon>Verrucalvaceae</taxon>
        <taxon>Aphanomyces</taxon>
    </lineage>
</organism>
<feature type="compositionally biased region" description="Basic and acidic residues" evidence="1">
    <location>
        <begin position="10"/>
        <end position="21"/>
    </location>
</feature>
<name>A0A485L6G3_9STRA</name>
<feature type="region of interest" description="Disordered" evidence="1">
    <location>
        <begin position="1"/>
        <end position="21"/>
    </location>
</feature>
<dbReference type="PANTHER" id="PTHR14716">
    <property type="entry name" value="CILIA- AND FLAGELLA-ASSOCIATED PROTEIN 69"/>
    <property type="match status" value="1"/>
</dbReference>
<feature type="domain" description="Cilia- and flagella-associated protein 69 ARM repeats" evidence="2">
    <location>
        <begin position="22"/>
        <end position="479"/>
    </location>
</feature>
<proteinExistence type="predicted"/>
<reference evidence="4 5" key="1">
    <citation type="submission" date="2019-03" db="EMBL/GenBank/DDBJ databases">
        <authorList>
            <person name="Gaulin E."/>
            <person name="Dumas B."/>
        </authorList>
    </citation>
    <scope>NUCLEOTIDE SEQUENCE [LARGE SCALE GENOMIC DNA]</scope>
    <source>
        <strain evidence="4">CBS 568.67</strain>
    </source>
</reference>
<accession>A0A485L6G3</accession>
<evidence type="ECO:0000259" key="2">
    <source>
        <dbReference type="Pfam" id="PF21049"/>
    </source>
</evidence>
<dbReference type="PANTHER" id="PTHR14716:SF0">
    <property type="entry name" value="CILIA- AND FLAGELLA-ASSOCIATED PROTEIN 69"/>
    <property type="match status" value="1"/>
</dbReference>
<evidence type="ECO:0000256" key="1">
    <source>
        <dbReference type="SAM" id="MobiDB-lite"/>
    </source>
</evidence>
<reference evidence="3" key="2">
    <citation type="submission" date="2019-06" db="EMBL/GenBank/DDBJ databases">
        <title>Genomics analysis of Aphanomyces spp. identifies a new class of oomycete effector associated with host adaptation.</title>
        <authorList>
            <person name="Gaulin E."/>
        </authorList>
    </citation>
    <scope>NUCLEOTIDE SEQUENCE</scope>
    <source>
        <strain evidence="3">CBS 578.67</strain>
    </source>
</reference>
<dbReference type="Proteomes" id="UP000332933">
    <property type="component" value="Unassembled WGS sequence"/>
</dbReference>
<dbReference type="SUPFAM" id="SSF48371">
    <property type="entry name" value="ARM repeat"/>
    <property type="match status" value="2"/>
</dbReference>
<feature type="region of interest" description="Disordered" evidence="1">
    <location>
        <begin position="887"/>
        <end position="924"/>
    </location>
</feature>
<evidence type="ECO:0000313" key="5">
    <source>
        <dbReference type="Proteomes" id="UP000332933"/>
    </source>
</evidence>
<evidence type="ECO:0000313" key="4">
    <source>
        <dbReference type="EMBL" id="VFT93067.1"/>
    </source>
</evidence>